<reference evidence="8 9" key="1">
    <citation type="submission" date="2023-10" db="EMBL/GenBank/DDBJ databases">
        <title>Virgibacillus soli CC-YMP-6 genome.</title>
        <authorList>
            <person name="Miliotis G."/>
            <person name="Sengupta P."/>
            <person name="Hameed A."/>
            <person name="Chuvochina M."/>
            <person name="Mcdonagh F."/>
            <person name="Simpson A.C."/>
            <person name="Singh N.K."/>
            <person name="Rekha P.D."/>
            <person name="Raman K."/>
            <person name="Hugenholtz P."/>
            <person name="Venkateswaran K."/>
        </authorList>
    </citation>
    <scope>NUCLEOTIDE SEQUENCE [LARGE SCALE GENOMIC DNA]</scope>
    <source>
        <strain evidence="8 9">CC-YMP-6</strain>
    </source>
</reference>
<feature type="transmembrane region" description="Helical" evidence="7">
    <location>
        <begin position="72"/>
        <end position="102"/>
    </location>
</feature>
<dbReference type="Proteomes" id="UP001275315">
    <property type="component" value="Unassembled WGS sequence"/>
</dbReference>
<evidence type="ECO:0000256" key="6">
    <source>
        <dbReference type="ARBA" id="ARBA00023136"/>
    </source>
</evidence>
<evidence type="ECO:0000256" key="4">
    <source>
        <dbReference type="ARBA" id="ARBA00022692"/>
    </source>
</evidence>
<dbReference type="PANTHER" id="PTHR43663">
    <property type="entry name" value="CHROMATE TRANSPORT PROTEIN-RELATED"/>
    <property type="match status" value="1"/>
</dbReference>
<dbReference type="RefSeq" id="WP_320379895.1">
    <property type="nucleotide sequence ID" value="NZ_JAWDIQ010000002.1"/>
</dbReference>
<keyword evidence="6 7" id="KW-0472">Membrane</keyword>
<comment type="caution">
    <text evidence="8">The sequence shown here is derived from an EMBL/GenBank/DDBJ whole genome shotgun (WGS) entry which is preliminary data.</text>
</comment>
<proteinExistence type="inferred from homology"/>
<dbReference type="InterPro" id="IPR003370">
    <property type="entry name" value="Chromate_transpt"/>
</dbReference>
<gene>
    <name evidence="8" type="ORF">RWD45_11535</name>
</gene>
<dbReference type="Pfam" id="PF02417">
    <property type="entry name" value="Chromate_transp"/>
    <property type="match status" value="1"/>
</dbReference>
<keyword evidence="3" id="KW-1003">Cell membrane</keyword>
<keyword evidence="5 7" id="KW-1133">Transmembrane helix</keyword>
<organism evidence="8 9">
    <name type="scientific">Paracerasibacillus soli</name>
    <dbReference type="NCBI Taxonomy" id="480284"/>
    <lineage>
        <taxon>Bacteria</taxon>
        <taxon>Bacillati</taxon>
        <taxon>Bacillota</taxon>
        <taxon>Bacilli</taxon>
        <taxon>Bacillales</taxon>
        <taxon>Bacillaceae</taxon>
        <taxon>Paracerasibacillus</taxon>
    </lineage>
</organism>
<evidence type="ECO:0000256" key="2">
    <source>
        <dbReference type="ARBA" id="ARBA00005262"/>
    </source>
</evidence>
<dbReference type="EMBL" id="JAWDIQ010000002">
    <property type="protein sequence ID" value="MDY0409076.1"/>
    <property type="molecule type" value="Genomic_DNA"/>
</dbReference>
<evidence type="ECO:0000256" key="3">
    <source>
        <dbReference type="ARBA" id="ARBA00022475"/>
    </source>
</evidence>
<feature type="transmembrane region" description="Helical" evidence="7">
    <location>
        <begin position="137"/>
        <end position="170"/>
    </location>
</feature>
<sequence length="185" mass="20198">MRQQKDIFMAFFRAGMLGYGGGLSAVPLMQNEVVHKFKWMDDEEFSDVLALSNTLPGPINTKMAGYIGWRIAGFWGLINALIATVLPTALLMILLLTVLNAYKDKPWVHGMSQGVLPIAGVMIGVLAWDFIKKSKTGLGWLSTIIFTVISLVAMELLGIHPAIVIVALIGSAFFSKDKKREVSGS</sequence>
<accession>A0ABU5CT79</accession>
<keyword evidence="4 7" id="KW-0812">Transmembrane</keyword>
<feature type="transmembrane region" description="Helical" evidence="7">
    <location>
        <begin position="7"/>
        <end position="29"/>
    </location>
</feature>
<keyword evidence="9" id="KW-1185">Reference proteome</keyword>
<evidence type="ECO:0000313" key="9">
    <source>
        <dbReference type="Proteomes" id="UP001275315"/>
    </source>
</evidence>
<evidence type="ECO:0000313" key="8">
    <source>
        <dbReference type="EMBL" id="MDY0409076.1"/>
    </source>
</evidence>
<name>A0ABU5CT79_9BACI</name>
<comment type="similarity">
    <text evidence="2">Belongs to the chromate ion transporter (CHR) (TC 2.A.51) family.</text>
</comment>
<dbReference type="InterPro" id="IPR052518">
    <property type="entry name" value="CHR_Transporter"/>
</dbReference>
<comment type="subcellular location">
    <subcellularLocation>
        <location evidence="1">Cell membrane</location>
        <topology evidence="1">Multi-pass membrane protein</topology>
    </subcellularLocation>
</comment>
<evidence type="ECO:0000256" key="1">
    <source>
        <dbReference type="ARBA" id="ARBA00004651"/>
    </source>
</evidence>
<evidence type="ECO:0000256" key="7">
    <source>
        <dbReference type="SAM" id="Phobius"/>
    </source>
</evidence>
<protein>
    <submittedName>
        <fullName evidence="8">Chromate transporter</fullName>
    </submittedName>
</protein>
<feature type="transmembrane region" description="Helical" evidence="7">
    <location>
        <begin position="114"/>
        <end position="131"/>
    </location>
</feature>
<evidence type="ECO:0000256" key="5">
    <source>
        <dbReference type="ARBA" id="ARBA00022989"/>
    </source>
</evidence>
<dbReference type="PANTHER" id="PTHR43663:SF1">
    <property type="entry name" value="CHROMATE TRANSPORTER"/>
    <property type="match status" value="1"/>
</dbReference>